<dbReference type="Proteomes" id="UP000007800">
    <property type="component" value="Unassembled WGS sequence"/>
</dbReference>
<dbReference type="AlphaFoldDB" id="C5L5Q6"/>
<gene>
    <name evidence="1" type="ORF">Pmar_PMAR003256</name>
</gene>
<dbReference type="RefSeq" id="XP_002776121.1">
    <property type="nucleotide sequence ID" value="XM_002776075.1"/>
</dbReference>
<sequence>MFQQILREDILVTTEVDGDDESTIHVKDLAQILSACARVSVRDTEVVAACARFIPSQCKFMDAQGLAIIWQALAKLMYSETVTRVDDEGKPIEQEEGRERSVYAALQSRLGMVEVVHQMSWQELAMVAGAASRTRAHSLCEDNNRAWMEVSKVLLHHASIRLAPLSEPDVRSLSELVHGLGLLMSVPATGMGTTRRPAQTATPEISCEVADFR</sequence>
<name>C5L5Q6_PERM5</name>
<protein>
    <submittedName>
        <fullName evidence="1">Uncharacterized protein</fullName>
    </submittedName>
</protein>
<organism evidence="2">
    <name type="scientific">Perkinsus marinus (strain ATCC 50983 / TXsc)</name>
    <dbReference type="NCBI Taxonomy" id="423536"/>
    <lineage>
        <taxon>Eukaryota</taxon>
        <taxon>Sar</taxon>
        <taxon>Alveolata</taxon>
        <taxon>Perkinsozoa</taxon>
        <taxon>Perkinsea</taxon>
        <taxon>Perkinsida</taxon>
        <taxon>Perkinsidae</taxon>
        <taxon>Perkinsus</taxon>
    </lineage>
</organism>
<reference evidence="1 2" key="1">
    <citation type="submission" date="2008-07" db="EMBL/GenBank/DDBJ databases">
        <authorList>
            <person name="El-Sayed N."/>
            <person name="Caler E."/>
            <person name="Inman J."/>
            <person name="Amedeo P."/>
            <person name="Hass B."/>
            <person name="Wortman J."/>
        </authorList>
    </citation>
    <scope>NUCLEOTIDE SEQUENCE [LARGE SCALE GENOMIC DNA]</scope>
    <source>
        <strain evidence="2">ATCC 50983 / TXsc</strain>
    </source>
</reference>
<evidence type="ECO:0000313" key="1">
    <source>
        <dbReference type="EMBL" id="EER07937.1"/>
    </source>
</evidence>
<accession>C5L5Q6</accession>
<proteinExistence type="predicted"/>
<dbReference type="InParanoid" id="C5L5Q6"/>
<keyword evidence="2" id="KW-1185">Reference proteome</keyword>
<dbReference type="EMBL" id="GG679448">
    <property type="protein sequence ID" value="EER07937.1"/>
    <property type="molecule type" value="Genomic_DNA"/>
</dbReference>
<dbReference type="GeneID" id="9064032"/>
<evidence type="ECO:0000313" key="2">
    <source>
        <dbReference type="Proteomes" id="UP000007800"/>
    </source>
</evidence>